<keyword evidence="2 3" id="KW-0028">Amino-acid biosynthesis</keyword>
<dbReference type="GO" id="GO:0008652">
    <property type="term" value="P:amino acid biosynthetic process"/>
    <property type="evidence" value="ECO:0007669"/>
    <property type="project" value="UniProtKB-UniRule"/>
</dbReference>
<feature type="binding site" evidence="2">
    <location>
        <position position="5"/>
    </location>
    <ligand>
        <name>prephenate</name>
        <dbReference type="ChEBI" id="CHEBI:29934"/>
    </ligand>
</feature>
<accession>I7LIZ0</accession>
<dbReference type="CDD" id="cd02185">
    <property type="entry name" value="AroH"/>
    <property type="match status" value="1"/>
</dbReference>
<comment type="caution">
    <text evidence="4">The sequence shown here is derived from an EMBL/GenBank/DDBJ whole genome shotgun (WGS) entry which is preliminary data.</text>
</comment>
<dbReference type="Pfam" id="PF07736">
    <property type="entry name" value="CM_1"/>
    <property type="match status" value="1"/>
</dbReference>
<dbReference type="EMBL" id="CAKP01000067">
    <property type="protein sequence ID" value="CCJ33322.1"/>
    <property type="molecule type" value="Genomic_DNA"/>
</dbReference>
<keyword evidence="5" id="KW-1185">Reference proteome</keyword>
<dbReference type="InterPro" id="IPR035959">
    <property type="entry name" value="RutC-like_sf"/>
</dbReference>
<dbReference type="Gene3D" id="3.30.1330.40">
    <property type="entry name" value="RutC-like"/>
    <property type="match status" value="1"/>
</dbReference>
<dbReference type="PROSITE" id="PS51167">
    <property type="entry name" value="CHORISMATE_MUT_1"/>
    <property type="match status" value="1"/>
</dbReference>
<dbReference type="GO" id="GO:0004106">
    <property type="term" value="F:chorismate mutase activity"/>
    <property type="evidence" value="ECO:0007669"/>
    <property type="project" value="UniProtKB-UniRule"/>
</dbReference>
<reference evidence="4 5" key="1">
    <citation type="journal article" date="2011" name="J. Bacteriol.">
        <title>Draft genome sequence of Caloramator australicus strain RC3T, a thermoanaerobe from the Great Artesian Basin of Australia.</title>
        <authorList>
            <person name="Ogg C.D."/>
            <person name="Patel B.K.C."/>
        </authorList>
    </citation>
    <scope>NUCLEOTIDE SEQUENCE [LARGE SCALE GENOMIC DNA]</scope>
    <source>
        <strain evidence="4 5">RC3</strain>
    </source>
</reference>
<name>I7LIZ0_9CLOT</name>
<dbReference type="EC" id="5.4.99.5" evidence="1 3"/>
<protein>
    <recommendedName>
        <fullName evidence="1 3">chorismate mutase</fullName>
        <ecNumber evidence="1 3">5.4.99.5</ecNumber>
    </recommendedName>
</protein>
<sequence length="120" mass="13814">MYSIRGAITVERDTKEEVFTATTELFEKIVEENNLNIKDVFTIIFTATKDIKSAYPAEALRNIGLKHISYMCMQEMDVENSLNKCIRILVLVNGDKRQSEVKNVYLREAINLRPELNEGI</sequence>
<dbReference type="UniPathway" id="UPA00120">
    <property type="reaction ID" value="UER00203"/>
</dbReference>
<dbReference type="AlphaFoldDB" id="I7LIZ0"/>
<keyword evidence="3 4" id="KW-0413">Isomerase</keyword>
<dbReference type="PIRSF" id="PIRSF005965">
    <property type="entry name" value="Chor_mut_AroH"/>
    <property type="match status" value="1"/>
</dbReference>
<gene>
    <name evidence="4" type="ORF">CAAU_1238</name>
</gene>
<organism evidence="4 5">
    <name type="scientific">Caloramator australicus RC3</name>
    <dbReference type="NCBI Taxonomy" id="857293"/>
    <lineage>
        <taxon>Bacteria</taxon>
        <taxon>Bacillati</taxon>
        <taxon>Bacillota</taxon>
        <taxon>Clostridia</taxon>
        <taxon>Eubacteriales</taxon>
        <taxon>Clostridiaceae</taxon>
        <taxon>Caloramator</taxon>
    </lineage>
</organism>
<dbReference type="InterPro" id="IPR008243">
    <property type="entry name" value="Chorismate_mutase_AroH"/>
</dbReference>
<comment type="catalytic activity">
    <reaction evidence="3">
        <text>chorismate = prephenate</text>
        <dbReference type="Rhea" id="RHEA:13897"/>
        <dbReference type="ChEBI" id="CHEBI:29748"/>
        <dbReference type="ChEBI" id="CHEBI:29934"/>
        <dbReference type="EC" id="5.4.99.5"/>
    </reaction>
</comment>
<dbReference type="RefSeq" id="WP_008908592.1">
    <property type="nucleotide sequence ID" value="NZ_CAKP01000067.1"/>
</dbReference>
<evidence type="ECO:0000313" key="5">
    <source>
        <dbReference type="Proteomes" id="UP000007652"/>
    </source>
</evidence>
<dbReference type="PANTHER" id="PTHR21164">
    <property type="entry name" value="CHORISMATE MUTASE"/>
    <property type="match status" value="1"/>
</dbReference>
<dbReference type="SUPFAM" id="SSF55298">
    <property type="entry name" value="YjgF-like"/>
    <property type="match status" value="1"/>
</dbReference>
<proteinExistence type="predicted"/>
<evidence type="ECO:0000256" key="2">
    <source>
        <dbReference type="PIRSR" id="PIRSR005965-1"/>
    </source>
</evidence>
<dbReference type="eggNOG" id="COG4401">
    <property type="taxonomic scope" value="Bacteria"/>
</dbReference>
<dbReference type="STRING" id="857293.CAAU_1238"/>
<dbReference type="GO" id="GO:0046417">
    <property type="term" value="P:chorismate metabolic process"/>
    <property type="evidence" value="ECO:0007669"/>
    <property type="project" value="TreeGrafter"/>
</dbReference>
<dbReference type="OrthoDB" id="9802232at2"/>
<evidence type="ECO:0000313" key="4">
    <source>
        <dbReference type="EMBL" id="CCJ33322.1"/>
    </source>
</evidence>
<evidence type="ECO:0000256" key="3">
    <source>
        <dbReference type="PROSITE-ProRule" id="PRU00514"/>
    </source>
</evidence>
<evidence type="ECO:0000256" key="1">
    <source>
        <dbReference type="NCBIfam" id="TIGR01796"/>
    </source>
</evidence>
<dbReference type="PANTHER" id="PTHR21164:SF0">
    <property type="entry name" value="CHORISMATE MUTASE AROH"/>
    <property type="match status" value="1"/>
</dbReference>
<dbReference type="Proteomes" id="UP000007652">
    <property type="component" value="Unassembled WGS sequence"/>
</dbReference>
<dbReference type="GO" id="GO:0009073">
    <property type="term" value="P:aromatic amino acid family biosynthetic process"/>
    <property type="evidence" value="ECO:0007669"/>
    <property type="project" value="UniProtKB-UniRule"/>
</dbReference>
<keyword evidence="2 3" id="KW-0057">Aromatic amino acid biosynthesis</keyword>
<feature type="binding site" evidence="2">
    <location>
        <position position="105"/>
    </location>
    <ligand>
        <name>prephenate</name>
        <dbReference type="ChEBI" id="CHEBI:29934"/>
    </ligand>
</feature>
<dbReference type="NCBIfam" id="TIGR01796">
    <property type="entry name" value="CM_mono_aroH"/>
    <property type="match status" value="1"/>
</dbReference>
<feature type="binding site" evidence="2">
    <location>
        <position position="87"/>
    </location>
    <ligand>
        <name>prephenate</name>
        <dbReference type="ChEBI" id="CHEBI:29934"/>
    </ligand>
</feature>